<keyword evidence="3" id="KW-0731">Sigma factor</keyword>
<dbReference type="CDD" id="cd06171">
    <property type="entry name" value="Sigma70_r4"/>
    <property type="match status" value="1"/>
</dbReference>
<dbReference type="Pfam" id="PF04542">
    <property type="entry name" value="Sigma70_r2"/>
    <property type="match status" value="1"/>
</dbReference>
<dbReference type="InterPro" id="IPR013324">
    <property type="entry name" value="RNA_pol_sigma_r3/r4-like"/>
</dbReference>
<keyword evidence="5" id="KW-0804">Transcription</keyword>
<evidence type="ECO:0000256" key="2">
    <source>
        <dbReference type="ARBA" id="ARBA00023015"/>
    </source>
</evidence>
<dbReference type="OrthoDB" id="799938at2"/>
<dbReference type="Gene3D" id="1.10.1740.10">
    <property type="match status" value="1"/>
</dbReference>
<protein>
    <submittedName>
        <fullName evidence="8">RNA polymerase, sigma-24 subunit, ECF subfamily</fullName>
    </submittedName>
</protein>
<feature type="domain" description="RNA polymerase sigma-70 region 4" evidence="7">
    <location>
        <begin position="121"/>
        <end position="168"/>
    </location>
</feature>
<comment type="caution">
    <text evidence="8">The sequence shown here is derived from an EMBL/GenBank/DDBJ whole genome shotgun (WGS) entry which is preliminary data.</text>
</comment>
<feature type="domain" description="RNA polymerase sigma-70 region 2" evidence="6">
    <location>
        <begin position="22"/>
        <end position="90"/>
    </location>
</feature>
<dbReference type="NCBIfam" id="TIGR02937">
    <property type="entry name" value="sigma70-ECF"/>
    <property type="match status" value="1"/>
</dbReference>
<proteinExistence type="inferred from homology"/>
<dbReference type="EMBL" id="ABOX02000030">
    <property type="protein sequence ID" value="EEF59232.1"/>
    <property type="molecule type" value="Genomic_DNA"/>
</dbReference>
<name>B9XLI4_PEDPL</name>
<evidence type="ECO:0000256" key="3">
    <source>
        <dbReference type="ARBA" id="ARBA00023082"/>
    </source>
</evidence>
<evidence type="ECO:0000313" key="8">
    <source>
        <dbReference type="EMBL" id="EEF59232.1"/>
    </source>
</evidence>
<evidence type="ECO:0000256" key="5">
    <source>
        <dbReference type="ARBA" id="ARBA00023163"/>
    </source>
</evidence>
<reference evidence="8 9" key="1">
    <citation type="journal article" date="2011" name="J. Bacteriol.">
        <title>Genome sequence of 'Pedosphaera parvula' Ellin514, an aerobic Verrucomicrobial isolate from pasture soil.</title>
        <authorList>
            <person name="Kant R."/>
            <person name="van Passel M.W."/>
            <person name="Sangwan P."/>
            <person name="Palva A."/>
            <person name="Lucas S."/>
            <person name="Copeland A."/>
            <person name="Lapidus A."/>
            <person name="Glavina Del Rio T."/>
            <person name="Dalin E."/>
            <person name="Tice H."/>
            <person name="Bruce D."/>
            <person name="Goodwin L."/>
            <person name="Pitluck S."/>
            <person name="Chertkov O."/>
            <person name="Larimer F.W."/>
            <person name="Land M.L."/>
            <person name="Hauser L."/>
            <person name="Brettin T.S."/>
            <person name="Detter J.C."/>
            <person name="Han S."/>
            <person name="de Vos W.M."/>
            <person name="Janssen P.H."/>
            <person name="Smidt H."/>
        </authorList>
    </citation>
    <scope>NUCLEOTIDE SEQUENCE [LARGE SCALE GENOMIC DNA]</scope>
    <source>
        <strain evidence="8 9">Ellin514</strain>
    </source>
</reference>
<dbReference type="InterPro" id="IPR036388">
    <property type="entry name" value="WH-like_DNA-bd_sf"/>
</dbReference>
<gene>
    <name evidence="8" type="ORF">Cflav_PD2083</name>
</gene>
<dbReference type="GO" id="GO:0003677">
    <property type="term" value="F:DNA binding"/>
    <property type="evidence" value="ECO:0007669"/>
    <property type="project" value="UniProtKB-KW"/>
</dbReference>
<dbReference type="SUPFAM" id="SSF88946">
    <property type="entry name" value="Sigma2 domain of RNA polymerase sigma factors"/>
    <property type="match status" value="1"/>
</dbReference>
<dbReference type="InterPro" id="IPR007627">
    <property type="entry name" value="RNA_pol_sigma70_r2"/>
</dbReference>
<dbReference type="InterPro" id="IPR013325">
    <property type="entry name" value="RNA_pol_sigma_r2"/>
</dbReference>
<dbReference type="SUPFAM" id="SSF88659">
    <property type="entry name" value="Sigma3 and sigma4 domains of RNA polymerase sigma factors"/>
    <property type="match status" value="1"/>
</dbReference>
<dbReference type="GO" id="GO:0016987">
    <property type="term" value="F:sigma factor activity"/>
    <property type="evidence" value="ECO:0007669"/>
    <property type="project" value="UniProtKB-KW"/>
</dbReference>
<evidence type="ECO:0000313" key="9">
    <source>
        <dbReference type="Proteomes" id="UP000003688"/>
    </source>
</evidence>
<dbReference type="RefSeq" id="WP_007416673.1">
    <property type="nucleotide sequence ID" value="NZ_ABOX02000030.1"/>
</dbReference>
<dbReference type="GO" id="GO:0006352">
    <property type="term" value="P:DNA-templated transcription initiation"/>
    <property type="evidence" value="ECO:0007669"/>
    <property type="project" value="InterPro"/>
</dbReference>
<keyword evidence="4" id="KW-0238">DNA-binding</keyword>
<evidence type="ECO:0000259" key="6">
    <source>
        <dbReference type="Pfam" id="PF04542"/>
    </source>
</evidence>
<organism evidence="8 9">
    <name type="scientific">Pedosphaera parvula (strain Ellin514)</name>
    <dbReference type="NCBI Taxonomy" id="320771"/>
    <lineage>
        <taxon>Bacteria</taxon>
        <taxon>Pseudomonadati</taxon>
        <taxon>Verrucomicrobiota</taxon>
        <taxon>Pedosphaerae</taxon>
        <taxon>Pedosphaerales</taxon>
        <taxon>Pedosphaeraceae</taxon>
        <taxon>Pedosphaera</taxon>
    </lineage>
</organism>
<dbReference type="Proteomes" id="UP000003688">
    <property type="component" value="Unassembled WGS sequence"/>
</dbReference>
<dbReference type="InterPro" id="IPR007630">
    <property type="entry name" value="RNA_pol_sigma70_r4"/>
</dbReference>
<dbReference type="InterPro" id="IPR014284">
    <property type="entry name" value="RNA_pol_sigma-70_dom"/>
</dbReference>
<dbReference type="Gene3D" id="1.10.10.10">
    <property type="entry name" value="Winged helix-like DNA-binding domain superfamily/Winged helix DNA-binding domain"/>
    <property type="match status" value="1"/>
</dbReference>
<keyword evidence="9" id="KW-1185">Reference proteome</keyword>
<evidence type="ECO:0000256" key="1">
    <source>
        <dbReference type="ARBA" id="ARBA00010641"/>
    </source>
</evidence>
<dbReference type="PANTHER" id="PTHR43133">
    <property type="entry name" value="RNA POLYMERASE ECF-TYPE SIGMA FACTO"/>
    <property type="match status" value="1"/>
</dbReference>
<sequence length="567" mass="62315" precursor="true">MNDSALLREYLHQHSEDAFRALVQQHTNLVFGTALRRTGNATAAEEITQNVFLILARKAIWLQSHTSLAAWLHHTTLFEARQWWRGESRRQRREQTAIALETTMKTPAADSHALSDALDEALLALPERDRQALLLRFFEGRNHREVGLALGIGEDAARKRVDKALDQLSGILRKRGLVVGATAAFAASLTAASQAAPAGLSATAAQFALAKASAGTLPIITAALAKLLGMNRVHLALAGAVLLLTPLLWQGAQLFSLHQEQERMRTLLASLQSSRDLAATSESEILRQLKAASNRLARANSQPTSPSALISTNNLDPRLFSWDESADYVRVPKKSLPWLAFDGHNSSWDFGSIPGDEEKVITGYGHLSPTLLKALGLDANGQSRLQSYVQAGVQQYSLHADSLAHIQGPEALPANTPSFVKTNSDTRVWSLPTLDESADTNLKNQFVEGVVQLIGEERTEALFHQAGQDRSLFLLFQDFGKTQPMIVLTPLPAGGVSLARRFDNGEHPQWQSIDKLRISEVINSAPEGVFNPMRGFIDRPMPPQLVDYLRQWQQAHPEIPDAPTKNK</sequence>
<dbReference type="AlphaFoldDB" id="B9XLI4"/>
<comment type="similarity">
    <text evidence="1">Belongs to the sigma-70 factor family. ECF subfamily.</text>
</comment>
<dbReference type="Pfam" id="PF04545">
    <property type="entry name" value="Sigma70_r4"/>
    <property type="match status" value="1"/>
</dbReference>
<evidence type="ECO:0000256" key="4">
    <source>
        <dbReference type="ARBA" id="ARBA00023125"/>
    </source>
</evidence>
<keyword evidence="2" id="KW-0805">Transcription regulation</keyword>
<dbReference type="PANTHER" id="PTHR43133:SF8">
    <property type="entry name" value="RNA POLYMERASE SIGMA FACTOR HI_1459-RELATED"/>
    <property type="match status" value="1"/>
</dbReference>
<dbReference type="InterPro" id="IPR039425">
    <property type="entry name" value="RNA_pol_sigma-70-like"/>
</dbReference>
<accession>B9XLI4</accession>
<dbReference type="STRING" id="320771.Cflav_PD2083"/>
<evidence type="ECO:0000259" key="7">
    <source>
        <dbReference type="Pfam" id="PF04545"/>
    </source>
</evidence>